<evidence type="ECO:0000256" key="1">
    <source>
        <dbReference type="SAM" id="Phobius"/>
    </source>
</evidence>
<feature type="transmembrane region" description="Helical" evidence="1">
    <location>
        <begin position="20"/>
        <end position="42"/>
    </location>
</feature>
<protein>
    <submittedName>
        <fullName evidence="2">Uncharacterized protein</fullName>
    </submittedName>
</protein>
<feature type="transmembrane region" description="Helical" evidence="1">
    <location>
        <begin position="62"/>
        <end position="82"/>
    </location>
</feature>
<dbReference type="AlphaFoldDB" id="A0A927MW53"/>
<gene>
    <name evidence="2" type="ORF">HEB94_001223</name>
</gene>
<keyword evidence="1" id="KW-0812">Transmembrane</keyword>
<feature type="transmembrane region" description="Helical" evidence="1">
    <location>
        <begin position="94"/>
        <end position="114"/>
    </location>
</feature>
<name>A0A927MW53_9ACTN</name>
<dbReference type="RefSeq" id="WP_192748929.1">
    <property type="nucleotide sequence ID" value="NZ_BAABJL010000270.1"/>
</dbReference>
<keyword evidence="1" id="KW-1133">Transmembrane helix</keyword>
<feature type="transmembrane region" description="Helical" evidence="1">
    <location>
        <begin position="134"/>
        <end position="155"/>
    </location>
</feature>
<accession>A0A927MW53</accession>
<comment type="caution">
    <text evidence="2">The sequence shown here is derived from an EMBL/GenBank/DDBJ whole genome shotgun (WGS) entry which is preliminary data.</text>
</comment>
<evidence type="ECO:0000313" key="2">
    <source>
        <dbReference type="EMBL" id="MBE1604375.1"/>
    </source>
</evidence>
<keyword evidence="3" id="KW-1185">Reference proteome</keyword>
<proteinExistence type="predicted"/>
<evidence type="ECO:0000313" key="3">
    <source>
        <dbReference type="Proteomes" id="UP000638648"/>
    </source>
</evidence>
<dbReference type="Proteomes" id="UP000638648">
    <property type="component" value="Unassembled WGS sequence"/>
</dbReference>
<keyword evidence="1" id="KW-0472">Membrane</keyword>
<dbReference type="EMBL" id="JADBEM010000001">
    <property type="protein sequence ID" value="MBE1604375.1"/>
    <property type="molecule type" value="Genomic_DNA"/>
</dbReference>
<organism evidence="2 3">
    <name type="scientific">Actinopolymorpha pittospori</name>
    <dbReference type="NCBI Taxonomy" id="648752"/>
    <lineage>
        <taxon>Bacteria</taxon>
        <taxon>Bacillati</taxon>
        <taxon>Actinomycetota</taxon>
        <taxon>Actinomycetes</taxon>
        <taxon>Propionibacteriales</taxon>
        <taxon>Actinopolymorphaceae</taxon>
        <taxon>Actinopolymorpha</taxon>
    </lineage>
</organism>
<sequence length="197" mass="20265">MSSVATTTARSDVRAQPGVVVTGIGVLTALWCAGFAVFNIAFEFTDHFESGPYADYAGGFAVMDWFVVALKIVGAAVALLAVAKRPRFVAPSKLAVVLWGAFATLALYVAGSLVEAVGMLTGLMGSADDIDAAGVAYVCLFLVAATGFGVLAVSYSRRHQVRRSRAVLGVLGAPALLGLILLAVPTLLAAFGLMPAL</sequence>
<reference evidence="2" key="1">
    <citation type="submission" date="2020-10" db="EMBL/GenBank/DDBJ databases">
        <title>Sequencing the genomes of 1000 actinobacteria strains.</title>
        <authorList>
            <person name="Klenk H.-P."/>
        </authorList>
    </citation>
    <scope>NUCLEOTIDE SEQUENCE</scope>
    <source>
        <strain evidence="2">DSM 45354</strain>
    </source>
</reference>
<feature type="transmembrane region" description="Helical" evidence="1">
    <location>
        <begin position="167"/>
        <end position="194"/>
    </location>
</feature>